<evidence type="ECO:0000313" key="2">
    <source>
        <dbReference type="Proteomes" id="UP000219271"/>
    </source>
</evidence>
<gene>
    <name evidence="1" type="ORF">SAMN06273570_1942</name>
</gene>
<dbReference type="RefSeq" id="WP_097095613.1">
    <property type="nucleotide sequence ID" value="NZ_OCMY01000001.1"/>
</dbReference>
<dbReference type="Proteomes" id="UP000219271">
    <property type="component" value="Unassembled WGS sequence"/>
</dbReference>
<reference evidence="2" key="1">
    <citation type="submission" date="2017-09" db="EMBL/GenBank/DDBJ databases">
        <authorList>
            <person name="Varghese N."/>
            <person name="Submissions S."/>
        </authorList>
    </citation>
    <scope>NUCLEOTIDE SEQUENCE [LARGE SCALE GENOMIC DNA]</scope>
    <source>
        <strain evidence="2">JKS000234</strain>
    </source>
</reference>
<sequence>MTEKNLQREPRLFRGDYSDMQLISWLNKLVLALEMPEQLEKAAAQQQQSLNQTQEKLAELNMMREKSICNEVQDPIQHQ</sequence>
<accession>A0A286BTV3</accession>
<keyword evidence="2" id="KW-1185">Reference proteome</keyword>
<dbReference type="EMBL" id="OCMY01000001">
    <property type="protein sequence ID" value="SOD37582.1"/>
    <property type="molecule type" value="Genomic_DNA"/>
</dbReference>
<evidence type="ECO:0000313" key="1">
    <source>
        <dbReference type="EMBL" id="SOD37582.1"/>
    </source>
</evidence>
<organism evidence="1 2">
    <name type="scientific">Candidatus Pantoea floridensis</name>
    <dbReference type="NCBI Taxonomy" id="1938870"/>
    <lineage>
        <taxon>Bacteria</taxon>
        <taxon>Pseudomonadati</taxon>
        <taxon>Pseudomonadota</taxon>
        <taxon>Gammaproteobacteria</taxon>
        <taxon>Enterobacterales</taxon>
        <taxon>Erwiniaceae</taxon>
        <taxon>Pantoea</taxon>
    </lineage>
</organism>
<proteinExistence type="predicted"/>
<name>A0A286BTV3_9GAMM</name>
<protein>
    <submittedName>
        <fullName evidence="1">Uncharacterized protein</fullName>
    </submittedName>
</protein>
<dbReference type="AlphaFoldDB" id="A0A286BTV3"/>